<name>A0A7U4E725_RUNSL</name>
<evidence type="ECO:0000313" key="2">
    <source>
        <dbReference type="EMBL" id="AEI50216.1"/>
    </source>
</evidence>
<evidence type="ECO:0000313" key="3">
    <source>
        <dbReference type="Proteomes" id="UP000000493"/>
    </source>
</evidence>
<accession>A0A7U4E725</accession>
<feature type="domain" description="Lipocalin-like" evidence="1">
    <location>
        <begin position="24"/>
        <end position="118"/>
    </location>
</feature>
<dbReference type="RefSeq" id="WP_013929519.1">
    <property type="nucleotide sequence ID" value="NC_015703.1"/>
</dbReference>
<dbReference type="EMBL" id="CP002859">
    <property type="protein sequence ID" value="AEI50216.1"/>
    <property type="molecule type" value="Genomic_DNA"/>
</dbReference>
<dbReference type="PROSITE" id="PS51257">
    <property type="entry name" value="PROKAR_LIPOPROTEIN"/>
    <property type="match status" value="1"/>
</dbReference>
<gene>
    <name evidence="2" type="ordered locus">Runsl_3858</name>
</gene>
<dbReference type="KEGG" id="rsi:Runsl_3858"/>
<protein>
    <recommendedName>
        <fullName evidence="1">Lipocalin-like domain-containing protein</fullName>
    </recommendedName>
</protein>
<organism evidence="2 3">
    <name type="scientific">Runella slithyformis (strain ATCC 29530 / DSM 19594 / LMG 11500 / NCIMB 11436 / LSU 4)</name>
    <dbReference type="NCBI Taxonomy" id="761193"/>
    <lineage>
        <taxon>Bacteria</taxon>
        <taxon>Pseudomonadati</taxon>
        <taxon>Bacteroidota</taxon>
        <taxon>Cytophagia</taxon>
        <taxon>Cytophagales</taxon>
        <taxon>Spirosomataceae</taxon>
        <taxon>Runella</taxon>
    </lineage>
</organism>
<evidence type="ECO:0000259" key="1">
    <source>
        <dbReference type="Pfam" id="PF13648"/>
    </source>
</evidence>
<dbReference type="Pfam" id="PF13648">
    <property type="entry name" value="Lipocalin_4"/>
    <property type="match status" value="1"/>
</dbReference>
<sequence>MKKLILFLLLTGSFSCNKHPDNELVGTWKLISYCKPAGGIDCTQITVPNDKGVFVSFSNDKTFNEFYQNTKPIDYSFLGCGGGSYEIEDKNVRIRAVCMSSMNGQLIKLMSVSSTRMVLNPYGTGEYIFEKQ</sequence>
<dbReference type="InterPro" id="IPR024311">
    <property type="entry name" value="Lipocalin-like"/>
</dbReference>
<reference evidence="2 3" key="2">
    <citation type="journal article" date="2012" name="Stand. Genomic Sci.">
        <title>Complete genome sequence of the aquatic bacterium Runella slithyformis type strain (LSU 4(T)).</title>
        <authorList>
            <person name="Copeland A."/>
            <person name="Zhang X."/>
            <person name="Misra M."/>
            <person name="Lapidus A."/>
            <person name="Nolan M."/>
            <person name="Lucas S."/>
            <person name="Deshpande S."/>
            <person name="Cheng J.F."/>
            <person name="Tapia R."/>
            <person name="Goodwin L.A."/>
            <person name="Pitluck S."/>
            <person name="Liolios K."/>
            <person name="Pagani I."/>
            <person name="Ivanova N."/>
            <person name="Mikhailova N."/>
            <person name="Pati A."/>
            <person name="Chen A."/>
            <person name="Palaniappan K."/>
            <person name="Land M."/>
            <person name="Hauser L."/>
            <person name="Pan C."/>
            <person name="Jeffries C.D."/>
            <person name="Detter J.C."/>
            <person name="Brambilla E.M."/>
            <person name="Rohde M."/>
            <person name="Djao O.D."/>
            <person name="Goker M."/>
            <person name="Sikorski J."/>
            <person name="Tindall B.J."/>
            <person name="Woyke T."/>
            <person name="Bristow J."/>
            <person name="Eisen J.A."/>
            <person name="Markowitz V."/>
            <person name="Hugenholtz P."/>
            <person name="Kyrpides N.C."/>
            <person name="Klenk H.P."/>
            <person name="Mavromatis K."/>
        </authorList>
    </citation>
    <scope>NUCLEOTIDE SEQUENCE [LARGE SCALE GENOMIC DNA]</scope>
    <source>
        <strain evidence="3">ATCC 29530 / DSM 19594 / LMG 11500 / NCIMB 11436 / LSU 4</strain>
    </source>
</reference>
<dbReference type="Proteomes" id="UP000000493">
    <property type="component" value="Chromosome"/>
</dbReference>
<proteinExistence type="predicted"/>
<dbReference type="AlphaFoldDB" id="A0A7U4E725"/>
<reference evidence="3" key="1">
    <citation type="submission" date="2011-06" db="EMBL/GenBank/DDBJ databases">
        <title>The complete genome of chromosome of Runella slithyformis DSM 19594.</title>
        <authorList>
            <consortium name="US DOE Joint Genome Institute (JGI-PGF)"/>
            <person name="Lucas S."/>
            <person name="Han J."/>
            <person name="Lapidus A."/>
            <person name="Bruce D."/>
            <person name="Goodwin L."/>
            <person name="Pitluck S."/>
            <person name="Peters L."/>
            <person name="Kyrpides N."/>
            <person name="Mavromatis K."/>
            <person name="Ivanova N."/>
            <person name="Ovchinnikova G."/>
            <person name="Zhang X."/>
            <person name="Misra M."/>
            <person name="Detter J.C."/>
            <person name="Tapia R."/>
            <person name="Han C."/>
            <person name="Land M."/>
            <person name="Hauser L."/>
            <person name="Markowitz V."/>
            <person name="Cheng J.-F."/>
            <person name="Hugenholtz P."/>
            <person name="Woyke T."/>
            <person name="Wu D."/>
            <person name="Tindall B."/>
            <person name="Faehrich R."/>
            <person name="Brambilla E."/>
            <person name="Klenk H.-P."/>
            <person name="Eisen J.A."/>
        </authorList>
    </citation>
    <scope>NUCLEOTIDE SEQUENCE [LARGE SCALE GENOMIC DNA]</scope>
    <source>
        <strain evidence="3">ATCC 29530 / DSM 19594 / LMG 11500 / NCIMB 11436 / LSU 4</strain>
    </source>
</reference>
<keyword evidence="3" id="KW-1185">Reference proteome</keyword>